<dbReference type="RefSeq" id="YP_009269333.1">
    <property type="nucleotide sequence ID" value="NC_030698.1"/>
</dbReference>
<keyword evidence="2" id="KW-1185">Reference proteome</keyword>
<proteinExistence type="predicted"/>
<name>A0A160DFZ8_9CAUD</name>
<accession>A0A160DFZ8</accession>
<evidence type="ECO:0000313" key="1">
    <source>
        <dbReference type="EMBL" id="ANA86970.1"/>
    </source>
</evidence>
<sequence>MTDQSKREVHAEHRMCRVFQHAWEPTTVKREGGVYLQGLRCMRCSTERLVRVDPRTGELKGARYNYAEGYLLHGGGGLTSQERAELRLAEVAGHLPKRRRKK</sequence>
<dbReference type="GeneID" id="28378687"/>
<dbReference type="EMBL" id="KU998249">
    <property type="protein sequence ID" value="ANA86970.1"/>
    <property type="molecule type" value="Genomic_DNA"/>
</dbReference>
<protein>
    <submittedName>
        <fullName evidence="1">Uncharacterized protein</fullName>
    </submittedName>
</protein>
<dbReference type="OrthoDB" id="17790at10239"/>
<reference evidence="1 2" key="1">
    <citation type="submission" date="2016-03" db="EMBL/GenBank/DDBJ databases">
        <authorList>
            <person name="Montgomery M.T."/>
            <person name="Guerrero C.A."/>
            <person name="Mavrich T.N."/>
            <person name="Pope W.H."/>
            <person name="Garlena R.A."/>
            <person name="Russell D.A."/>
            <person name="Jacobs-Sera D."/>
            <person name="Hendrix R.W."/>
            <person name="Hatfull G.F."/>
        </authorList>
    </citation>
    <scope>NUCLEOTIDE SEQUENCE [LARGE SCALE GENOMIC DNA]</scope>
</reference>
<dbReference type="Proteomes" id="UP000202160">
    <property type="component" value="Segment"/>
</dbReference>
<gene>
    <name evidence="1" type="primary">35</name>
    <name evidence="1" type="ORF">PBI_SOUPS_35</name>
</gene>
<evidence type="ECO:0000313" key="2">
    <source>
        <dbReference type="Proteomes" id="UP000202160"/>
    </source>
</evidence>
<organism evidence="1 2">
    <name type="scientific">Gordonia phage Soups</name>
    <dbReference type="NCBI Taxonomy" id="1838079"/>
    <lineage>
        <taxon>Viruses</taxon>
        <taxon>Duplodnaviria</taxon>
        <taxon>Heunggongvirae</taxon>
        <taxon>Uroviricota</taxon>
        <taxon>Caudoviricetes</taxon>
        <taxon>Soupsvirus</taxon>
        <taxon>Soupsvirus soups</taxon>
    </lineage>
</organism>
<dbReference type="KEGG" id="vg:28378687"/>